<sequence>MSIIKHIKSFFTKILSIINNPNIYVAAIIGSLIGILTGGVVGVFSGGFIGYAYKVCSGCMTPLFDVNPDITVGVLIGGVIGAALGGVITGLITVYKIHKRTLQLLNLSPENISAVMLNAFWISIELSIGMGLGAIIGSLKLPGIGSAVGALMGMALMLFTSTLEKKEDQ</sequence>
<dbReference type="AlphaFoldDB" id="A0A098G2Z2"/>
<dbReference type="Proteomes" id="UP000032430">
    <property type="component" value="Chromosome I"/>
</dbReference>
<evidence type="ECO:0008006" key="4">
    <source>
        <dbReference type="Google" id="ProtNLM"/>
    </source>
</evidence>
<dbReference type="EMBL" id="LN614827">
    <property type="protein sequence ID" value="CEG56354.1"/>
    <property type="molecule type" value="Genomic_DNA"/>
</dbReference>
<protein>
    <recommendedName>
        <fullName evidence="4">Transmembrane protein</fullName>
    </recommendedName>
</protein>
<feature type="transmembrane region" description="Helical" evidence="1">
    <location>
        <begin position="143"/>
        <end position="163"/>
    </location>
</feature>
<accession>A0A098G2Z2</accession>
<dbReference type="RefSeq" id="WP_045095034.1">
    <property type="nucleotide sequence ID" value="NZ_LN614827.1"/>
</dbReference>
<evidence type="ECO:0000256" key="1">
    <source>
        <dbReference type="SAM" id="Phobius"/>
    </source>
</evidence>
<feature type="transmembrane region" description="Helical" evidence="1">
    <location>
        <begin position="21"/>
        <end position="50"/>
    </location>
</feature>
<keyword evidence="1" id="KW-1133">Transmembrane helix</keyword>
<name>A0A098G2Z2_9GAMM</name>
<dbReference type="OrthoDB" id="5654235at2"/>
<keyword evidence="1" id="KW-0812">Transmembrane</keyword>
<evidence type="ECO:0000313" key="2">
    <source>
        <dbReference type="EMBL" id="CEG56354.1"/>
    </source>
</evidence>
<proteinExistence type="predicted"/>
<dbReference type="HOGENOM" id="CLU_1576545_0_0_6"/>
<feature type="transmembrane region" description="Helical" evidence="1">
    <location>
        <begin position="115"/>
        <end position="137"/>
    </location>
</feature>
<keyword evidence="1" id="KW-0472">Membrane</keyword>
<dbReference type="STRING" id="1212491.LFA_0909"/>
<organism evidence="2 3">
    <name type="scientific">Legionella fallonii LLAP-10</name>
    <dbReference type="NCBI Taxonomy" id="1212491"/>
    <lineage>
        <taxon>Bacteria</taxon>
        <taxon>Pseudomonadati</taxon>
        <taxon>Pseudomonadota</taxon>
        <taxon>Gammaproteobacteria</taxon>
        <taxon>Legionellales</taxon>
        <taxon>Legionellaceae</taxon>
        <taxon>Legionella</taxon>
    </lineage>
</organism>
<gene>
    <name evidence="2" type="ORF">LFA_0909</name>
</gene>
<dbReference type="KEGG" id="lfa:LFA_0909"/>
<feature type="transmembrane region" description="Helical" evidence="1">
    <location>
        <begin position="70"/>
        <end position="94"/>
    </location>
</feature>
<keyword evidence="3" id="KW-1185">Reference proteome</keyword>
<evidence type="ECO:0000313" key="3">
    <source>
        <dbReference type="Proteomes" id="UP000032430"/>
    </source>
</evidence>
<reference evidence="3" key="1">
    <citation type="submission" date="2014-09" db="EMBL/GenBank/DDBJ databases">
        <authorList>
            <person name="Gomez-Valero L."/>
        </authorList>
    </citation>
    <scope>NUCLEOTIDE SEQUENCE [LARGE SCALE GENOMIC DNA]</scope>
    <source>
        <strain evidence="3">ATCC700992</strain>
    </source>
</reference>